<dbReference type="RefSeq" id="WP_075798489.1">
    <property type="nucleotide sequence ID" value="NZ_CP015583.1"/>
</dbReference>
<reference evidence="2 3" key="1">
    <citation type="submission" date="2016-05" db="EMBL/GenBank/DDBJ databases">
        <title>Complete Genome and Methylome Analysis of Psychrotrophic Bacterial Isolates from Antarctic Lake Untersee.</title>
        <authorList>
            <person name="Fomenkov A."/>
            <person name="Akimov V.N."/>
            <person name="Vasilyeva L.V."/>
            <person name="Andersen D."/>
            <person name="Vincze T."/>
            <person name="Roberts R.J."/>
        </authorList>
    </citation>
    <scope>NUCLEOTIDE SEQUENCE [LARGE SCALE GENOMIC DNA]</scope>
    <source>
        <strain evidence="2 3">U14-5</strain>
    </source>
</reference>
<dbReference type="AlphaFoldDB" id="A0A1L7AFV5"/>
<dbReference type="Proteomes" id="UP000185494">
    <property type="component" value="Chromosome 1"/>
</dbReference>
<evidence type="ECO:0000256" key="1">
    <source>
        <dbReference type="SAM" id="MobiDB-lite"/>
    </source>
</evidence>
<accession>A0A1L7AFV5</accession>
<protein>
    <submittedName>
        <fullName evidence="2">Uncharacterized protein</fullName>
    </submittedName>
</protein>
<dbReference type="STRING" id="257708.RGI145_11675"/>
<organism evidence="2 3">
    <name type="scientific">Roseomonas gilardii</name>
    <dbReference type="NCBI Taxonomy" id="257708"/>
    <lineage>
        <taxon>Bacteria</taxon>
        <taxon>Pseudomonadati</taxon>
        <taxon>Pseudomonadota</taxon>
        <taxon>Alphaproteobacteria</taxon>
        <taxon>Acetobacterales</taxon>
        <taxon>Roseomonadaceae</taxon>
        <taxon>Roseomonas</taxon>
    </lineage>
</organism>
<feature type="compositionally biased region" description="Pro residues" evidence="1">
    <location>
        <begin position="89"/>
        <end position="98"/>
    </location>
</feature>
<evidence type="ECO:0000313" key="2">
    <source>
        <dbReference type="EMBL" id="APT57665.1"/>
    </source>
</evidence>
<name>A0A1L7AFV5_9PROT</name>
<sequence length="119" mass="12620">MRPLLLLPLLILPLAGCDAFWGPFAAANVASLTTTGRAVPDLFVSAVTGKDCSIAHLDAGEKRYCRRDPLPPVEAVCTRSLGSVDCWDGPPPGMPPQRPLGDAPPATARPPEPWPLRSL</sequence>
<evidence type="ECO:0000313" key="3">
    <source>
        <dbReference type="Proteomes" id="UP000185494"/>
    </source>
</evidence>
<feature type="region of interest" description="Disordered" evidence="1">
    <location>
        <begin position="87"/>
        <end position="119"/>
    </location>
</feature>
<dbReference type="KEGG" id="rgi:RGI145_11675"/>
<feature type="compositionally biased region" description="Pro residues" evidence="1">
    <location>
        <begin position="107"/>
        <end position="119"/>
    </location>
</feature>
<dbReference type="EMBL" id="CP015583">
    <property type="protein sequence ID" value="APT57665.1"/>
    <property type="molecule type" value="Genomic_DNA"/>
</dbReference>
<proteinExistence type="predicted"/>
<gene>
    <name evidence="2" type="ORF">RGI145_11675</name>
</gene>